<dbReference type="GO" id="GO:0046983">
    <property type="term" value="F:protein dimerization activity"/>
    <property type="evidence" value="ECO:0007669"/>
    <property type="project" value="InterPro"/>
</dbReference>
<dbReference type="CDD" id="cd16917">
    <property type="entry name" value="HATPase_UhpB-NarQ-NarX-like"/>
    <property type="match status" value="1"/>
</dbReference>
<dbReference type="Proteomes" id="UP000093053">
    <property type="component" value="Chromosome"/>
</dbReference>
<dbReference type="GO" id="GO:0000155">
    <property type="term" value="F:phosphorelay sensor kinase activity"/>
    <property type="evidence" value="ECO:0007669"/>
    <property type="project" value="InterPro"/>
</dbReference>
<reference evidence="6 7" key="1">
    <citation type="submission" date="2016-07" db="EMBL/GenBank/DDBJ databases">
        <title>Complete genome sequence of the Lentzea guizhouensis DHS C013.</title>
        <authorList>
            <person name="Cao C."/>
        </authorList>
    </citation>
    <scope>NUCLEOTIDE SEQUENCE [LARGE SCALE GENOMIC DNA]</scope>
    <source>
        <strain evidence="6 7">DHS C013</strain>
    </source>
</reference>
<dbReference type="PANTHER" id="PTHR24421">
    <property type="entry name" value="NITRATE/NITRITE SENSOR PROTEIN NARX-RELATED"/>
    <property type="match status" value="1"/>
</dbReference>
<dbReference type="STRING" id="1586287.BBK82_36120"/>
<feature type="domain" description="Signal transduction histidine kinase subgroup 3 dimerisation and phosphoacceptor" evidence="5">
    <location>
        <begin position="207"/>
        <end position="274"/>
    </location>
</feature>
<dbReference type="InterPro" id="IPR011712">
    <property type="entry name" value="Sig_transdc_His_kin_sub3_dim/P"/>
</dbReference>
<dbReference type="AlphaFoldDB" id="A0A1B2HSG8"/>
<feature type="transmembrane region" description="Helical" evidence="4">
    <location>
        <begin position="123"/>
        <end position="140"/>
    </location>
</feature>
<keyword evidence="3" id="KW-0902">Two-component regulatory system</keyword>
<keyword evidence="4" id="KW-1133">Transmembrane helix</keyword>
<organism evidence="6 7">
    <name type="scientific">Lentzea guizhouensis</name>
    <dbReference type="NCBI Taxonomy" id="1586287"/>
    <lineage>
        <taxon>Bacteria</taxon>
        <taxon>Bacillati</taxon>
        <taxon>Actinomycetota</taxon>
        <taxon>Actinomycetes</taxon>
        <taxon>Pseudonocardiales</taxon>
        <taxon>Pseudonocardiaceae</taxon>
        <taxon>Lentzea</taxon>
    </lineage>
</organism>
<evidence type="ECO:0000256" key="2">
    <source>
        <dbReference type="ARBA" id="ARBA00022777"/>
    </source>
</evidence>
<feature type="transmembrane region" description="Helical" evidence="4">
    <location>
        <begin position="92"/>
        <end position="111"/>
    </location>
</feature>
<keyword evidence="4" id="KW-0812">Transmembrane</keyword>
<dbReference type="InterPro" id="IPR036890">
    <property type="entry name" value="HATPase_C_sf"/>
</dbReference>
<dbReference type="Gene3D" id="1.20.5.1930">
    <property type="match status" value="1"/>
</dbReference>
<keyword evidence="7" id="KW-1185">Reference proteome</keyword>
<feature type="transmembrane region" description="Helical" evidence="4">
    <location>
        <begin position="26"/>
        <end position="48"/>
    </location>
</feature>
<gene>
    <name evidence="6" type="ORF">BBK82_36120</name>
</gene>
<name>A0A1B2HSG8_9PSEU</name>
<keyword evidence="4" id="KW-0472">Membrane</keyword>
<dbReference type="Gene3D" id="3.30.565.10">
    <property type="entry name" value="Histidine kinase-like ATPase, C-terminal domain"/>
    <property type="match status" value="1"/>
</dbReference>
<feature type="transmembrane region" description="Helical" evidence="4">
    <location>
        <begin position="147"/>
        <end position="179"/>
    </location>
</feature>
<keyword evidence="2" id="KW-0418">Kinase</keyword>
<evidence type="ECO:0000313" key="7">
    <source>
        <dbReference type="Proteomes" id="UP000093053"/>
    </source>
</evidence>
<evidence type="ECO:0000256" key="3">
    <source>
        <dbReference type="ARBA" id="ARBA00023012"/>
    </source>
</evidence>
<dbReference type="RefSeq" id="WP_065918963.1">
    <property type="nucleotide sequence ID" value="NZ_CP016793.1"/>
</dbReference>
<dbReference type="Pfam" id="PF07730">
    <property type="entry name" value="HisKA_3"/>
    <property type="match status" value="1"/>
</dbReference>
<feature type="transmembrane region" description="Helical" evidence="4">
    <location>
        <begin position="60"/>
        <end position="80"/>
    </location>
</feature>
<dbReference type="KEGG" id="led:BBK82_36120"/>
<evidence type="ECO:0000259" key="5">
    <source>
        <dbReference type="Pfam" id="PF07730"/>
    </source>
</evidence>
<dbReference type="EMBL" id="CP016793">
    <property type="protein sequence ID" value="ANZ40625.1"/>
    <property type="molecule type" value="Genomic_DNA"/>
</dbReference>
<dbReference type="GO" id="GO:0016020">
    <property type="term" value="C:membrane"/>
    <property type="evidence" value="ECO:0007669"/>
    <property type="project" value="InterPro"/>
</dbReference>
<proteinExistence type="predicted"/>
<keyword evidence="1" id="KW-0808">Transferase</keyword>
<evidence type="ECO:0000256" key="1">
    <source>
        <dbReference type="ARBA" id="ARBA00022679"/>
    </source>
</evidence>
<accession>A0A1B2HSG8</accession>
<sequence>MVPLGTAEVTLLSWWRSRSNAARFDYFMRSSFYVTFIILPLLPLTGIANADDVSATVGTTIIASMIIQSACCVWLVHLGIEHYLGRAPFPRVAFTATTLTTATVLAIGLLLLPGGDPDGPADAITIFVPVLYVTALSCTVRPRITAVAVVVATAFLLLAADLGAAISMALMLIFLTAVYRSSVWMLGTMWELERSREIRTSLAVAEERLRFARDLHDVVGRNLSVVALKAELAAKLAQRGRDEAISEMLEVRRIAQESLDELRAVVSGYRTADLTAELAGARSLLSSAGIDCRVIGEPTSPDDSAGALGWAVREGVTNVLRHSEASTCTISLRGKVLTMSNDGVSQAAIRFGSGLTGLRERVSALGGSVTATPEPPNRFVLTVELP</sequence>
<dbReference type="InterPro" id="IPR050482">
    <property type="entry name" value="Sensor_HK_TwoCompSys"/>
</dbReference>
<evidence type="ECO:0000313" key="6">
    <source>
        <dbReference type="EMBL" id="ANZ40625.1"/>
    </source>
</evidence>
<dbReference type="PANTHER" id="PTHR24421:SF63">
    <property type="entry name" value="SENSOR HISTIDINE KINASE DESK"/>
    <property type="match status" value="1"/>
</dbReference>
<evidence type="ECO:0000256" key="4">
    <source>
        <dbReference type="SAM" id="Phobius"/>
    </source>
</evidence>
<protein>
    <recommendedName>
        <fullName evidence="5">Signal transduction histidine kinase subgroup 3 dimerisation and phosphoacceptor domain-containing protein</fullName>
    </recommendedName>
</protein>
<dbReference type="SUPFAM" id="SSF55874">
    <property type="entry name" value="ATPase domain of HSP90 chaperone/DNA topoisomerase II/histidine kinase"/>
    <property type="match status" value="1"/>
</dbReference>
<dbReference type="OrthoDB" id="5241784at2"/>